<dbReference type="InterPro" id="IPR000551">
    <property type="entry name" value="MerR-type_HTH_dom"/>
</dbReference>
<dbReference type="SMART" id="SM00480">
    <property type="entry name" value="POL3Bc"/>
    <property type="match status" value="1"/>
</dbReference>
<dbReference type="InterPro" id="IPR022637">
    <property type="entry name" value="DNA_polIII_beta_cen"/>
</dbReference>
<keyword evidence="9" id="KW-0175">Coiled coil</keyword>
<keyword evidence="12" id="KW-1185">Reference proteome</keyword>
<dbReference type="PROSITE" id="PS50937">
    <property type="entry name" value="HTH_MERR_2"/>
    <property type="match status" value="1"/>
</dbReference>
<evidence type="ECO:0000256" key="4">
    <source>
        <dbReference type="ARBA" id="ARBA00022679"/>
    </source>
</evidence>
<reference evidence="12" key="1">
    <citation type="journal article" date="2019" name="Int. J. Syst. Evol. Microbiol.">
        <title>The Global Catalogue of Microorganisms (GCM) 10K type strain sequencing project: providing services to taxonomists for standard genome sequencing and annotation.</title>
        <authorList>
            <consortium name="The Broad Institute Genomics Platform"/>
            <consortium name="The Broad Institute Genome Sequencing Center for Infectious Disease"/>
            <person name="Wu L."/>
            <person name="Ma J."/>
        </authorList>
    </citation>
    <scope>NUCLEOTIDE SEQUENCE [LARGE SCALE GENOMIC DNA]</scope>
    <source>
        <strain evidence="12">2902at01</strain>
    </source>
</reference>
<dbReference type="InterPro" id="IPR009061">
    <property type="entry name" value="DNA-bd_dom_put_sf"/>
</dbReference>
<evidence type="ECO:0000256" key="3">
    <source>
        <dbReference type="ARBA" id="ARBA00022490"/>
    </source>
</evidence>
<dbReference type="RefSeq" id="WP_377543115.1">
    <property type="nucleotide sequence ID" value="NZ_JBHSBN010000003.1"/>
</dbReference>
<dbReference type="EMBL" id="JBHSBN010000003">
    <property type="protein sequence ID" value="MFC4105709.1"/>
    <property type="molecule type" value="Genomic_DNA"/>
</dbReference>
<name>A0ABV8KI14_9ACTN</name>
<keyword evidence="3" id="KW-0963">Cytoplasm</keyword>
<dbReference type="PANTHER" id="PTHR30478:SF0">
    <property type="entry name" value="BETA SLIDING CLAMP"/>
    <property type="match status" value="1"/>
</dbReference>
<dbReference type="PROSITE" id="PS00552">
    <property type="entry name" value="HTH_MERR_1"/>
    <property type="match status" value="1"/>
</dbReference>
<organism evidence="11 12">
    <name type="scientific">Micromonospora zhanjiangensis</name>
    <dbReference type="NCBI Taxonomy" id="1522057"/>
    <lineage>
        <taxon>Bacteria</taxon>
        <taxon>Bacillati</taxon>
        <taxon>Actinomycetota</taxon>
        <taxon>Actinomycetes</taxon>
        <taxon>Micromonosporales</taxon>
        <taxon>Micromonosporaceae</taxon>
        <taxon>Micromonospora</taxon>
    </lineage>
</organism>
<feature type="domain" description="HTH merR-type" evidence="10">
    <location>
        <begin position="1"/>
        <end position="71"/>
    </location>
</feature>
<evidence type="ECO:0000256" key="8">
    <source>
        <dbReference type="ARBA" id="ARBA00023125"/>
    </source>
</evidence>
<accession>A0ABV8KI14</accession>
<evidence type="ECO:0000313" key="11">
    <source>
        <dbReference type="EMBL" id="MFC4105709.1"/>
    </source>
</evidence>
<dbReference type="InterPro" id="IPR046938">
    <property type="entry name" value="DNA_clamp_sf"/>
</dbReference>
<evidence type="ECO:0000256" key="5">
    <source>
        <dbReference type="ARBA" id="ARBA00022695"/>
    </source>
</evidence>
<evidence type="ECO:0000256" key="9">
    <source>
        <dbReference type="SAM" id="Coils"/>
    </source>
</evidence>
<comment type="subcellular location">
    <subcellularLocation>
        <location evidence="1">Cytoplasm</location>
    </subcellularLocation>
</comment>
<evidence type="ECO:0000256" key="1">
    <source>
        <dbReference type="ARBA" id="ARBA00004496"/>
    </source>
</evidence>
<dbReference type="PANTHER" id="PTHR30478">
    <property type="entry name" value="DNA POLYMERASE III SUBUNIT BETA"/>
    <property type="match status" value="1"/>
</dbReference>
<dbReference type="Pfam" id="PF13411">
    <property type="entry name" value="MerR_1"/>
    <property type="match status" value="1"/>
</dbReference>
<evidence type="ECO:0000256" key="2">
    <source>
        <dbReference type="ARBA" id="ARBA00010752"/>
    </source>
</evidence>
<evidence type="ECO:0000313" key="12">
    <source>
        <dbReference type="Proteomes" id="UP001595868"/>
    </source>
</evidence>
<keyword evidence="8" id="KW-0238">DNA-binding</keyword>
<keyword evidence="7" id="KW-0239">DNA-directed DNA polymerase</keyword>
<gene>
    <name evidence="11" type="ORF">ACFOX0_07145</name>
</gene>
<proteinExistence type="inferred from homology"/>
<protein>
    <submittedName>
        <fullName evidence="11">MerR family transcriptional regulator</fullName>
    </submittedName>
</protein>
<keyword evidence="5" id="KW-0548">Nucleotidyltransferase</keyword>
<dbReference type="SMART" id="SM00422">
    <property type="entry name" value="HTH_MERR"/>
    <property type="match status" value="1"/>
</dbReference>
<evidence type="ECO:0000256" key="6">
    <source>
        <dbReference type="ARBA" id="ARBA00022705"/>
    </source>
</evidence>
<dbReference type="Pfam" id="PF02767">
    <property type="entry name" value="DNA_pol3_beta_2"/>
    <property type="match status" value="1"/>
</dbReference>
<keyword evidence="4" id="KW-0808">Transferase</keyword>
<evidence type="ECO:0000256" key="7">
    <source>
        <dbReference type="ARBA" id="ARBA00022932"/>
    </source>
</evidence>
<keyword evidence="6" id="KW-0235">DNA replication</keyword>
<dbReference type="InterPro" id="IPR001001">
    <property type="entry name" value="DNA_polIII_beta"/>
</dbReference>
<dbReference type="SUPFAM" id="SSF55979">
    <property type="entry name" value="DNA clamp"/>
    <property type="match status" value="2"/>
</dbReference>
<dbReference type="Gene3D" id="1.10.1660.10">
    <property type="match status" value="1"/>
</dbReference>
<dbReference type="SUPFAM" id="SSF46955">
    <property type="entry name" value="Putative DNA-binding domain"/>
    <property type="match status" value="1"/>
</dbReference>
<dbReference type="Gene3D" id="3.10.150.10">
    <property type="entry name" value="DNA Polymerase III, subunit A, domain 2"/>
    <property type="match status" value="2"/>
</dbReference>
<dbReference type="CDD" id="cd00140">
    <property type="entry name" value="beta_clamp"/>
    <property type="match status" value="1"/>
</dbReference>
<comment type="similarity">
    <text evidence="2">Belongs to the beta sliding clamp family.</text>
</comment>
<dbReference type="CDD" id="cd01107">
    <property type="entry name" value="HTH_BmrR"/>
    <property type="match status" value="1"/>
</dbReference>
<dbReference type="Proteomes" id="UP001595868">
    <property type="component" value="Unassembled WGS sequence"/>
</dbReference>
<feature type="coiled-coil region" evidence="9">
    <location>
        <begin position="79"/>
        <end position="106"/>
    </location>
</feature>
<sequence>MRGIGEMARATGLTVSALRFYDGAGVLVPAEVDRVTGYRRYAPEQVAPGRMLASLRRVGMPLADINRVLAARADPATVRELLDAHLRRLEDGLADARRELARVRTHLDRAEHPTNGTRITVSAADLAAAVDAVRFAVGTDPELPMLGGVLFEADPDGLRLVATDRYRLALAVAPVRELTGPPIRVLAPADLVDRVRALLTGGEVVLTVAADGFDARCRAGAVAGEPLEFDFPDYRRLVRDRAGTGTARRVTVDVAELRRTLAGGTAPVLRREAHGTSYEVTVLAVAGDGRLTILDEAAAAGSEHVAVNREFLLDALDAGGHGQLVLELDGPIAPLAIRTPAGDRTLSMLMPVRLS</sequence>
<evidence type="ECO:0000259" key="10">
    <source>
        <dbReference type="PROSITE" id="PS50937"/>
    </source>
</evidence>
<comment type="caution">
    <text evidence="11">The sequence shown here is derived from an EMBL/GenBank/DDBJ whole genome shotgun (WGS) entry which is preliminary data.</text>
</comment>